<reference evidence="11" key="1">
    <citation type="journal article" date="2014" name="Int. J. Syst. Evol. Microbiol.">
        <title>Complete genome sequence of Corynebacterium casei LMG S-19264T (=DSM 44701T), isolated from a smear-ripened cheese.</title>
        <authorList>
            <consortium name="US DOE Joint Genome Institute (JGI-PGF)"/>
            <person name="Walter F."/>
            <person name="Albersmeier A."/>
            <person name="Kalinowski J."/>
            <person name="Ruckert C."/>
        </authorList>
    </citation>
    <scope>NUCLEOTIDE SEQUENCE</scope>
    <source>
        <strain evidence="11">KCTC 23224</strain>
    </source>
</reference>
<sequence length="761" mass="83270">MKNNKNIFIIILGCLFFGGLAGWLIRGNDDHPDHEHFHVAEDGTIYTCSMHPQIRQDEPGMCPLCGMALTPLASGSGNNSPFVLEMTPEAVALSNVQLTRVKAGSGTGKVNLTGKIQTNEQRVKSLTANFGGRVDQLFVNFTGQEVRRGEKLATLYSPELVNAQKELLETAKIKERQPALYQAAKEKLRLWKISDEQISRIESSGQIQTQFDVYADVSGVVMARNVSVGDFVNRGSVMFEIVDLSSVWVILDAYESDLGAIRKGDELSFQVAAYPGKSFSGKVTYIDPVLNPDTRTVGIRAEAANRNFELKPEMFVSATIAAAQAAQTGLMIPKSAILWTGPRSVVYVQVGNREAPAFEMREIELGPRVGDDYLVFSGVEEGEQVVSNGVFAIDAAAQLSGNYSMMLRPQVKTLEVSEAFKKQLTALIQSYLPIKDGLVASNAQATQQAINPAKANLTKVDASLLEGKAGEIWNKLVSPIRSSLDKIAATSNVEEQRKQFEILSDNLIDAVEYFGVVDNTIYRQYCPMAFKDQGAYWLSGEKEIRNPYFGDMMLTCGEVKETYQPGKRVAATGGTSEGKAAPTSANAHDHSAHGAHNHSAHDHSAHAGPSASKSPRTAAMANIGKNHVHVDYAAPSVRGREIFGGLVGYGDVWVTGAHMATNISFNQDLEIGGKRIPAGKYALFTIPRADKWTLILNKNFNQHLADDYDEKEDVARWEITPVVLKESVEKLTFKVISTKGNEGKLRFAWSDRSFEVPLKSL</sequence>
<comment type="similarity">
    <text evidence="1">Belongs to the membrane fusion protein (MFP) (TC 8.A.1) family.</text>
</comment>
<evidence type="ECO:0000259" key="7">
    <source>
        <dbReference type="Pfam" id="PF25869"/>
    </source>
</evidence>
<dbReference type="Gene3D" id="2.40.420.20">
    <property type="match status" value="1"/>
</dbReference>
<dbReference type="InterPro" id="IPR051909">
    <property type="entry name" value="MFP_Cation_Efflux"/>
</dbReference>
<feature type="domain" description="CusB-like beta-barrel" evidence="9">
    <location>
        <begin position="246"/>
        <end position="323"/>
    </location>
</feature>
<dbReference type="GO" id="GO:0016020">
    <property type="term" value="C:membrane"/>
    <property type="evidence" value="ECO:0007669"/>
    <property type="project" value="InterPro"/>
</dbReference>
<feature type="domain" description="CzcB-like C-terminal circularly permuted SH3-like" evidence="10">
    <location>
        <begin position="331"/>
        <end position="393"/>
    </location>
</feature>
<dbReference type="GO" id="GO:0030288">
    <property type="term" value="C:outer membrane-bounded periplasmic space"/>
    <property type="evidence" value="ECO:0007669"/>
    <property type="project" value="TreeGrafter"/>
</dbReference>
<dbReference type="PANTHER" id="PTHR30097:SF4">
    <property type="entry name" value="SLR6042 PROTEIN"/>
    <property type="match status" value="1"/>
</dbReference>
<keyword evidence="4" id="KW-1133">Transmembrane helix</keyword>
<evidence type="ECO:0000259" key="8">
    <source>
        <dbReference type="Pfam" id="PF25919"/>
    </source>
</evidence>
<dbReference type="NCBIfam" id="TIGR01730">
    <property type="entry name" value="RND_mfp"/>
    <property type="match status" value="1"/>
</dbReference>
<dbReference type="GO" id="GO:0060003">
    <property type="term" value="P:copper ion export"/>
    <property type="evidence" value="ECO:0007669"/>
    <property type="project" value="TreeGrafter"/>
</dbReference>
<evidence type="ECO:0000259" key="10">
    <source>
        <dbReference type="Pfam" id="PF25975"/>
    </source>
</evidence>
<dbReference type="InterPro" id="IPR058792">
    <property type="entry name" value="Beta-barrel_RND_2"/>
</dbReference>
<keyword evidence="2" id="KW-0813">Transport</keyword>
<keyword evidence="12" id="KW-1185">Reference proteome</keyword>
<dbReference type="InterPro" id="IPR021782">
    <property type="entry name" value="DUF3347"/>
</dbReference>
<dbReference type="Pfam" id="PF25919">
    <property type="entry name" value="BSH_CusB"/>
    <property type="match status" value="1"/>
</dbReference>
<feature type="domain" description="CusB-like three alpha-helical bundle" evidence="7">
    <location>
        <begin position="159"/>
        <end position="209"/>
    </location>
</feature>
<dbReference type="InterPro" id="IPR058790">
    <property type="entry name" value="BSH_CusB"/>
</dbReference>
<dbReference type="Pfam" id="PF25954">
    <property type="entry name" value="Beta-barrel_RND_2"/>
    <property type="match status" value="1"/>
</dbReference>
<dbReference type="InterPro" id="IPR058791">
    <property type="entry name" value="3HB_CusB"/>
</dbReference>
<proteinExistence type="inferred from homology"/>
<keyword evidence="4" id="KW-0812">Transmembrane</keyword>
<dbReference type="Gene3D" id="2.40.30.170">
    <property type="match status" value="1"/>
</dbReference>
<dbReference type="InterPro" id="IPR006143">
    <property type="entry name" value="RND_pump_MFP"/>
</dbReference>
<organism evidence="11 12">
    <name type="scientific">Mongoliitalea lutea</name>
    <dbReference type="NCBI Taxonomy" id="849756"/>
    <lineage>
        <taxon>Bacteria</taxon>
        <taxon>Pseudomonadati</taxon>
        <taxon>Bacteroidota</taxon>
        <taxon>Cytophagia</taxon>
        <taxon>Cytophagales</taxon>
        <taxon>Cyclobacteriaceae</taxon>
        <taxon>Mongoliitalea</taxon>
    </lineage>
</organism>
<dbReference type="RefSeq" id="WP_189578954.1">
    <property type="nucleotide sequence ID" value="NZ_BMYF01000003.1"/>
</dbReference>
<dbReference type="InterPro" id="IPR045800">
    <property type="entry name" value="HMBD"/>
</dbReference>
<evidence type="ECO:0000256" key="4">
    <source>
        <dbReference type="SAM" id="Phobius"/>
    </source>
</evidence>
<reference evidence="11" key="2">
    <citation type="submission" date="2020-09" db="EMBL/GenBank/DDBJ databases">
        <authorList>
            <person name="Sun Q."/>
            <person name="Kim S."/>
        </authorList>
    </citation>
    <scope>NUCLEOTIDE SEQUENCE</scope>
    <source>
        <strain evidence="11">KCTC 23224</strain>
    </source>
</reference>
<gene>
    <name evidence="11" type="ORF">GCM10008106_05780</name>
</gene>
<protein>
    <recommendedName>
        <fullName evidence="13">Membrane fusion protein, Cu(I)/Ag(I) efflux system</fullName>
    </recommendedName>
</protein>
<evidence type="ECO:0000256" key="1">
    <source>
        <dbReference type="ARBA" id="ARBA00009477"/>
    </source>
</evidence>
<dbReference type="Gene3D" id="6.10.140.730">
    <property type="match status" value="1"/>
</dbReference>
<evidence type="ECO:0000259" key="9">
    <source>
        <dbReference type="Pfam" id="PF25954"/>
    </source>
</evidence>
<dbReference type="SUPFAM" id="SSF111369">
    <property type="entry name" value="HlyD-like secretion proteins"/>
    <property type="match status" value="1"/>
</dbReference>
<dbReference type="Pfam" id="PF25869">
    <property type="entry name" value="3HB_CusB"/>
    <property type="match status" value="1"/>
</dbReference>
<evidence type="ECO:0000259" key="5">
    <source>
        <dbReference type="Pfam" id="PF11827"/>
    </source>
</evidence>
<comment type="caution">
    <text evidence="11">The sequence shown here is derived from an EMBL/GenBank/DDBJ whole genome shotgun (WGS) entry which is preliminary data.</text>
</comment>
<dbReference type="GO" id="GO:0015679">
    <property type="term" value="P:plasma membrane copper ion transport"/>
    <property type="evidence" value="ECO:0007669"/>
    <property type="project" value="TreeGrafter"/>
</dbReference>
<feature type="region of interest" description="Disordered" evidence="3">
    <location>
        <begin position="569"/>
        <end position="617"/>
    </location>
</feature>
<dbReference type="InterPro" id="IPR021314">
    <property type="entry name" value="DUF2911"/>
</dbReference>
<dbReference type="Proteomes" id="UP000642809">
    <property type="component" value="Unassembled WGS sequence"/>
</dbReference>
<dbReference type="FunFam" id="2.40.30.170:FF:000010">
    <property type="entry name" value="Efflux RND transporter periplasmic adaptor subunit"/>
    <property type="match status" value="1"/>
</dbReference>
<evidence type="ECO:0000259" key="6">
    <source>
        <dbReference type="Pfam" id="PF19335"/>
    </source>
</evidence>
<feature type="transmembrane region" description="Helical" evidence="4">
    <location>
        <begin position="7"/>
        <end position="25"/>
    </location>
</feature>
<dbReference type="EMBL" id="BMYF01000003">
    <property type="protein sequence ID" value="GHB28068.1"/>
    <property type="molecule type" value="Genomic_DNA"/>
</dbReference>
<dbReference type="Pfam" id="PF11138">
    <property type="entry name" value="DUF2911"/>
    <property type="match status" value="1"/>
</dbReference>
<feature type="domain" description="DUF3347" evidence="5">
    <location>
        <begin position="428"/>
        <end position="516"/>
    </location>
</feature>
<dbReference type="PANTHER" id="PTHR30097">
    <property type="entry name" value="CATION EFFLUX SYSTEM PROTEIN CUSB"/>
    <property type="match status" value="1"/>
</dbReference>
<dbReference type="InterPro" id="IPR058649">
    <property type="entry name" value="CzcB_C"/>
</dbReference>
<accession>A0A8J3CTP7</accession>
<dbReference type="Pfam" id="PF11827">
    <property type="entry name" value="DUF3347"/>
    <property type="match status" value="1"/>
</dbReference>
<dbReference type="Pfam" id="PF19335">
    <property type="entry name" value="HMBD"/>
    <property type="match status" value="1"/>
</dbReference>
<dbReference type="GO" id="GO:0022857">
    <property type="term" value="F:transmembrane transporter activity"/>
    <property type="evidence" value="ECO:0007669"/>
    <property type="project" value="InterPro"/>
</dbReference>
<evidence type="ECO:0000313" key="11">
    <source>
        <dbReference type="EMBL" id="GHB28068.1"/>
    </source>
</evidence>
<evidence type="ECO:0000256" key="2">
    <source>
        <dbReference type="ARBA" id="ARBA00022448"/>
    </source>
</evidence>
<dbReference type="GO" id="GO:0046914">
    <property type="term" value="F:transition metal ion binding"/>
    <property type="evidence" value="ECO:0007669"/>
    <property type="project" value="TreeGrafter"/>
</dbReference>
<feature type="domain" description="CusB-like barrel-sandwich hybrid" evidence="8">
    <location>
        <begin position="126"/>
        <end position="241"/>
    </location>
</feature>
<feature type="domain" description="Heavy metal binding" evidence="6">
    <location>
        <begin position="46"/>
        <end position="71"/>
    </location>
</feature>
<keyword evidence="4" id="KW-0472">Membrane</keyword>
<evidence type="ECO:0000313" key="12">
    <source>
        <dbReference type="Proteomes" id="UP000642809"/>
    </source>
</evidence>
<evidence type="ECO:0008006" key="13">
    <source>
        <dbReference type="Google" id="ProtNLM"/>
    </source>
</evidence>
<name>A0A8J3CTP7_9BACT</name>
<dbReference type="Pfam" id="PF25975">
    <property type="entry name" value="CzcB_C"/>
    <property type="match status" value="1"/>
</dbReference>
<evidence type="ECO:0000256" key="3">
    <source>
        <dbReference type="SAM" id="MobiDB-lite"/>
    </source>
</evidence>
<dbReference type="AlphaFoldDB" id="A0A8J3CTP7"/>